<dbReference type="GO" id="GO:0015768">
    <property type="term" value="P:maltose transport"/>
    <property type="evidence" value="ECO:0007669"/>
    <property type="project" value="TreeGrafter"/>
</dbReference>
<keyword evidence="3 4" id="KW-0732">Signal</keyword>
<dbReference type="InterPro" id="IPR006059">
    <property type="entry name" value="SBP"/>
</dbReference>
<dbReference type="SUPFAM" id="SSF53850">
    <property type="entry name" value="Periplasmic binding protein-like II"/>
    <property type="match status" value="1"/>
</dbReference>
<dbReference type="GO" id="GO:0055052">
    <property type="term" value="C:ATP-binding cassette (ABC) transporter complex, substrate-binding subunit-containing"/>
    <property type="evidence" value="ECO:0007669"/>
    <property type="project" value="TreeGrafter"/>
</dbReference>
<organism evidence="5 6">
    <name type="scientific">Anaeromicrobium sediminis</name>
    <dbReference type="NCBI Taxonomy" id="1478221"/>
    <lineage>
        <taxon>Bacteria</taxon>
        <taxon>Bacillati</taxon>
        <taxon>Bacillota</taxon>
        <taxon>Clostridia</taxon>
        <taxon>Peptostreptococcales</taxon>
        <taxon>Thermotaleaceae</taxon>
        <taxon>Anaeromicrobium</taxon>
    </lineage>
</organism>
<feature type="chain" id="PRO_5038332167" evidence="4">
    <location>
        <begin position="23"/>
        <end position="413"/>
    </location>
</feature>
<dbReference type="Pfam" id="PF13416">
    <property type="entry name" value="SBP_bac_8"/>
    <property type="match status" value="1"/>
</dbReference>
<dbReference type="PANTHER" id="PTHR30061:SF50">
    <property type="entry name" value="MALTOSE_MALTODEXTRIN-BINDING PERIPLASMIC PROTEIN"/>
    <property type="match status" value="1"/>
</dbReference>
<evidence type="ECO:0000256" key="3">
    <source>
        <dbReference type="ARBA" id="ARBA00022729"/>
    </source>
</evidence>
<keyword evidence="2" id="KW-0813">Transport</keyword>
<dbReference type="Gene3D" id="3.40.190.10">
    <property type="entry name" value="Periplasmic binding protein-like II"/>
    <property type="match status" value="1"/>
</dbReference>
<keyword evidence="6" id="KW-1185">Reference proteome</keyword>
<accession>A0A267MLI2</accession>
<evidence type="ECO:0000256" key="4">
    <source>
        <dbReference type="SAM" id="SignalP"/>
    </source>
</evidence>
<dbReference type="GO" id="GO:1901982">
    <property type="term" value="F:maltose binding"/>
    <property type="evidence" value="ECO:0007669"/>
    <property type="project" value="TreeGrafter"/>
</dbReference>
<evidence type="ECO:0000256" key="2">
    <source>
        <dbReference type="ARBA" id="ARBA00022448"/>
    </source>
</evidence>
<evidence type="ECO:0000313" key="6">
    <source>
        <dbReference type="Proteomes" id="UP000216024"/>
    </source>
</evidence>
<dbReference type="Proteomes" id="UP000216024">
    <property type="component" value="Unassembled WGS sequence"/>
</dbReference>
<proteinExistence type="inferred from homology"/>
<comment type="caution">
    <text evidence="5">The sequence shown here is derived from an EMBL/GenBank/DDBJ whole genome shotgun (WGS) entry which is preliminary data.</text>
</comment>
<sequence length="413" mass="46474">MKSFKKVVSLFLISALALGAFAGCGSKEAAKEEVKEEAKVLRVSMALGESEWEVMKEKVFPKFEEANNVKIEPLQIEPTDLITKLEAMKEADKMEIDIITQDNMALAQLVDKGLVEDLSEYRELIPAEIIPSLVPVGEFSDKLFFMPYRPNVEINLYNENKFNEYGLKPPTNWDELLEVAKTLKEKEGLGRVAIKGTLDANTTVQLFEFIRQAGGDPLVLNDEGSVKAYTFLQELYKYLSPDTKKADWNTMNKYLATESVYYGANWPFAVNVIVKDGEKEEIKPAMSFTGPVKKSRVLGGEVIGIPVGSQNKELAFEFMKYLMSKETQEILVSEMGWPAARTDAYGEVEEWQQPYFAAVNEAIQVAEARPNVVYWDVVDKALNDALREIAIEGKDVKETLDKYAAIIEEAKNK</sequence>
<evidence type="ECO:0000256" key="1">
    <source>
        <dbReference type="ARBA" id="ARBA00008520"/>
    </source>
</evidence>
<name>A0A267MLI2_9FIRM</name>
<dbReference type="AlphaFoldDB" id="A0A267MLI2"/>
<reference evidence="5 6" key="1">
    <citation type="submission" date="2017-06" db="EMBL/GenBank/DDBJ databases">
        <title>Draft genome sequence of anaerobic fermentative bacterium Anaeromicrobium sediminis DY2726D isolated from West Pacific Ocean sediments.</title>
        <authorList>
            <person name="Zeng X."/>
        </authorList>
    </citation>
    <scope>NUCLEOTIDE SEQUENCE [LARGE SCALE GENOMIC DNA]</scope>
    <source>
        <strain evidence="5 6">DY2726D</strain>
    </source>
</reference>
<comment type="similarity">
    <text evidence="1">Belongs to the bacterial solute-binding protein 1 family.</text>
</comment>
<dbReference type="RefSeq" id="WP_095131660.1">
    <property type="nucleotide sequence ID" value="NZ_NIBG01000003.1"/>
</dbReference>
<dbReference type="GO" id="GO:0042956">
    <property type="term" value="P:maltodextrin transmembrane transport"/>
    <property type="evidence" value="ECO:0007669"/>
    <property type="project" value="TreeGrafter"/>
</dbReference>
<dbReference type="PROSITE" id="PS51257">
    <property type="entry name" value="PROKAR_LIPOPROTEIN"/>
    <property type="match status" value="1"/>
</dbReference>
<protein>
    <submittedName>
        <fullName evidence="5">Sugar ABC transporter substrate-binding protein</fullName>
    </submittedName>
</protein>
<evidence type="ECO:0000313" key="5">
    <source>
        <dbReference type="EMBL" id="PAB60287.1"/>
    </source>
</evidence>
<dbReference type="OrthoDB" id="9766758at2"/>
<dbReference type="EMBL" id="NIBG01000003">
    <property type="protein sequence ID" value="PAB60287.1"/>
    <property type="molecule type" value="Genomic_DNA"/>
</dbReference>
<gene>
    <name evidence="5" type="ORF">CCE28_05150</name>
</gene>
<feature type="signal peptide" evidence="4">
    <location>
        <begin position="1"/>
        <end position="22"/>
    </location>
</feature>
<dbReference type="PANTHER" id="PTHR30061">
    <property type="entry name" value="MALTOSE-BINDING PERIPLASMIC PROTEIN"/>
    <property type="match status" value="1"/>
</dbReference>